<organism evidence="1 2">
    <name type="scientific">Actinoplanes teichomyceticus</name>
    <dbReference type="NCBI Taxonomy" id="1867"/>
    <lineage>
        <taxon>Bacteria</taxon>
        <taxon>Bacillati</taxon>
        <taxon>Actinomycetota</taxon>
        <taxon>Actinomycetes</taxon>
        <taxon>Micromonosporales</taxon>
        <taxon>Micromonosporaceae</taxon>
        <taxon>Actinoplanes</taxon>
    </lineage>
</organism>
<gene>
    <name evidence="1" type="ORF">FHX34_102153</name>
</gene>
<comment type="caution">
    <text evidence="1">The sequence shown here is derived from an EMBL/GenBank/DDBJ whole genome shotgun (WGS) entry which is preliminary data.</text>
</comment>
<evidence type="ECO:0000313" key="2">
    <source>
        <dbReference type="Proteomes" id="UP000320239"/>
    </source>
</evidence>
<protein>
    <submittedName>
        <fullName evidence="1">Uncharacterized protein</fullName>
    </submittedName>
</protein>
<proteinExistence type="predicted"/>
<reference evidence="1 2" key="1">
    <citation type="submission" date="2019-06" db="EMBL/GenBank/DDBJ databases">
        <title>Sequencing the genomes of 1000 actinobacteria strains.</title>
        <authorList>
            <person name="Klenk H.-P."/>
        </authorList>
    </citation>
    <scope>NUCLEOTIDE SEQUENCE [LARGE SCALE GENOMIC DNA]</scope>
    <source>
        <strain evidence="1 2">DSM 43866</strain>
    </source>
</reference>
<dbReference type="AlphaFoldDB" id="A0A561WIC2"/>
<sequence>MTGSPLDDLPAQRRAEVVAAVTAVETAERPVPHHAFRALAEAPLRLVVEQMLAQAGRVLLRTEAGYLSGYDDAVVSRFAEEGIGILPADDRAVLTLVVLFAVAIPRAERPAAAGFEWTQAEPIARALLSGSRLKERVIDAALQRLSDARIVARSSRGIAPGPQFNRLTKAASERIFEELILLAEPMGGLAQQIRRRRHARSVPTPQEYP</sequence>
<dbReference type="RefSeq" id="WP_122976851.1">
    <property type="nucleotide sequence ID" value="NZ_BOMX01000034.1"/>
</dbReference>
<dbReference type="EMBL" id="VIWY01000002">
    <property type="protein sequence ID" value="TWG23604.1"/>
    <property type="molecule type" value="Genomic_DNA"/>
</dbReference>
<keyword evidence="2" id="KW-1185">Reference proteome</keyword>
<accession>A0A561WIC2</accession>
<dbReference type="Proteomes" id="UP000320239">
    <property type="component" value="Unassembled WGS sequence"/>
</dbReference>
<name>A0A561WIC2_ACTTI</name>
<evidence type="ECO:0000313" key="1">
    <source>
        <dbReference type="EMBL" id="TWG23604.1"/>
    </source>
</evidence>
<dbReference type="OrthoDB" id="3819032at2"/>